<dbReference type="InterPro" id="IPR043129">
    <property type="entry name" value="ATPase_NBD"/>
</dbReference>
<dbReference type="PRINTS" id="PR00301">
    <property type="entry name" value="HEATSHOCK70"/>
</dbReference>
<feature type="compositionally biased region" description="Pro residues" evidence="6">
    <location>
        <begin position="515"/>
        <end position="526"/>
    </location>
</feature>
<keyword evidence="7" id="KW-1133">Transmembrane helix</keyword>
<dbReference type="PROSITE" id="PS00329">
    <property type="entry name" value="HSP70_2"/>
    <property type="match status" value="1"/>
</dbReference>
<evidence type="ECO:0000256" key="3">
    <source>
        <dbReference type="ARBA" id="ARBA00022840"/>
    </source>
</evidence>
<evidence type="ECO:0000313" key="8">
    <source>
        <dbReference type="EMBL" id="MCD2196696.1"/>
    </source>
</evidence>
<dbReference type="RefSeq" id="WP_230738575.1">
    <property type="nucleotide sequence ID" value="NZ_JAJNDB010000006.1"/>
</dbReference>
<feature type="compositionally biased region" description="Gly residues" evidence="6">
    <location>
        <begin position="531"/>
        <end position="554"/>
    </location>
</feature>
<dbReference type="Gene3D" id="3.30.420.40">
    <property type="match status" value="2"/>
</dbReference>
<protein>
    <submittedName>
        <fullName evidence="8">Hsp70 family protein</fullName>
    </submittedName>
</protein>
<comment type="caution">
    <text evidence="8">The sequence shown here is derived from an EMBL/GenBank/DDBJ whole genome shotgun (WGS) entry which is preliminary data.</text>
</comment>
<dbReference type="InterPro" id="IPR013126">
    <property type="entry name" value="Hsp_70_fam"/>
</dbReference>
<dbReference type="SUPFAM" id="SSF53067">
    <property type="entry name" value="Actin-like ATPase domain"/>
    <property type="match status" value="2"/>
</dbReference>
<evidence type="ECO:0000256" key="2">
    <source>
        <dbReference type="ARBA" id="ARBA00022741"/>
    </source>
</evidence>
<evidence type="ECO:0000313" key="9">
    <source>
        <dbReference type="Proteomes" id="UP001199469"/>
    </source>
</evidence>
<evidence type="ECO:0000256" key="6">
    <source>
        <dbReference type="SAM" id="MobiDB-lite"/>
    </source>
</evidence>
<keyword evidence="7" id="KW-0812">Transmembrane</keyword>
<keyword evidence="2" id="KW-0547">Nucleotide-binding</keyword>
<proteinExistence type="inferred from homology"/>
<feature type="compositionally biased region" description="Low complexity" evidence="6">
    <location>
        <begin position="385"/>
        <end position="399"/>
    </location>
</feature>
<gene>
    <name evidence="8" type="ORF">LQ327_25320</name>
</gene>
<feature type="compositionally biased region" description="Low complexity" evidence="6">
    <location>
        <begin position="357"/>
        <end position="369"/>
    </location>
</feature>
<evidence type="ECO:0000256" key="7">
    <source>
        <dbReference type="SAM" id="Phobius"/>
    </source>
</evidence>
<feature type="compositionally biased region" description="Low complexity" evidence="6">
    <location>
        <begin position="467"/>
        <end position="485"/>
    </location>
</feature>
<reference evidence="8 9" key="1">
    <citation type="submission" date="2021-11" db="EMBL/GenBank/DDBJ databases">
        <title>Draft genome sequence of Actinomycetospora sp. SF1 isolated from the rhizosphere soil.</title>
        <authorList>
            <person name="Duangmal K."/>
            <person name="Chantavorakit T."/>
        </authorList>
    </citation>
    <scope>NUCLEOTIDE SEQUENCE [LARGE SCALE GENOMIC DNA]</scope>
    <source>
        <strain evidence="8 9">TBRC 5722</strain>
    </source>
</reference>
<dbReference type="PANTHER" id="PTHR45639">
    <property type="entry name" value="HSC70CB, ISOFORM G-RELATED"/>
    <property type="match status" value="1"/>
</dbReference>
<dbReference type="InterPro" id="IPR018181">
    <property type="entry name" value="Heat_shock_70_CS"/>
</dbReference>
<keyword evidence="3" id="KW-0067">ATP-binding</keyword>
<feature type="compositionally biased region" description="Pro residues" evidence="6">
    <location>
        <begin position="587"/>
        <end position="599"/>
    </location>
</feature>
<evidence type="ECO:0000256" key="1">
    <source>
        <dbReference type="ARBA" id="ARBA00007381"/>
    </source>
</evidence>
<dbReference type="EMBL" id="JAJNDB010000006">
    <property type="protein sequence ID" value="MCD2196696.1"/>
    <property type="molecule type" value="Genomic_DNA"/>
</dbReference>
<organism evidence="8 9">
    <name type="scientific">Actinomycetospora endophytica</name>
    <dbReference type="NCBI Taxonomy" id="2291215"/>
    <lineage>
        <taxon>Bacteria</taxon>
        <taxon>Bacillati</taxon>
        <taxon>Actinomycetota</taxon>
        <taxon>Actinomycetes</taxon>
        <taxon>Pseudonocardiales</taxon>
        <taxon>Pseudonocardiaceae</taxon>
        <taxon>Actinomycetospora</taxon>
    </lineage>
</organism>
<keyword evidence="4" id="KW-0346">Stress response</keyword>
<dbReference type="Pfam" id="PF00012">
    <property type="entry name" value="HSP70"/>
    <property type="match status" value="1"/>
</dbReference>
<sequence>MAHVLGVDLGGTTVAAAVAGDDGRPEMVALGDRSIIVPAVVHHRDGGSLVTGEVAARRATTDPSRAAWGVRRRLGDPAPVLLGEETRPATDLLAAILRDVLVRVATVRGETARRVVLTHPAGWGPFRRGLFEDVAAAAGLPDAAMITDAQAAAGQQRALHGFDDGSVVAVYDLGGSSFEASVLTRRGDALEPVGSPVDIERLGGTDFDEAVIALVDESSGGLLADLDPDDDASAAVLARLRQDCLVAKEALSSEDEVNVPVLLPGRHAEVSVSRAAFEERIRPTVTRSVEALGRALEAAPVRPGAVLLIGGSARVPLVERTVADRLGLRVIVDDHPEYMVALGAARAAAELAGADAPAGEAAAGSSPARGKARAKGRSKPKVETAAAAASSSADAESSAPTTVTPRPVVDGRVAAVSQDDVQTTVTRPGSPADDTKTTVTRPEPGDAQTTVTRASSPADETKTAVVRPSPGTGPQPRTGGPSTRPSGEQSAPRQQPARPGMPSGSFPAVGRPAPGQGPAPGVPMPGPGAQRPGGQGPGGQASCGQGPGGQGPGRRPGPPGGRPPAGPPGAPQRPMTGPFPGAGGPGTGPPAQAPAPSPTEAPSGGRSSRTVLLVVAAVIVLLVLVGGALLATGVL</sequence>
<keyword evidence="5" id="KW-0143">Chaperone</keyword>
<feature type="region of interest" description="Disordered" evidence="6">
    <location>
        <begin position="357"/>
        <end position="606"/>
    </location>
</feature>
<accession>A0ABS8PEK4</accession>
<dbReference type="Gene3D" id="3.90.640.10">
    <property type="entry name" value="Actin, Chain A, domain 4"/>
    <property type="match status" value="1"/>
</dbReference>
<keyword evidence="9" id="KW-1185">Reference proteome</keyword>
<name>A0ABS8PEK4_9PSEU</name>
<evidence type="ECO:0000256" key="5">
    <source>
        <dbReference type="ARBA" id="ARBA00023186"/>
    </source>
</evidence>
<dbReference type="PANTHER" id="PTHR45639:SF34">
    <property type="entry name" value="CHAPERONE PROTEIN DNAK"/>
    <property type="match status" value="1"/>
</dbReference>
<dbReference type="Proteomes" id="UP001199469">
    <property type="component" value="Unassembled WGS sequence"/>
</dbReference>
<feature type="compositionally biased region" description="Pro residues" evidence="6">
    <location>
        <begin position="555"/>
        <end position="571"/>
    </location>
</feature>
<evidence type="ECO:0000256" key="4">
    <source>
        <dbReference type="ARBA" id="ARBA00023016"/>
    </source>
</evidence>
<feature type="transmembrane region" description="Helical" evidence="7">
    <location>
        <begin position="611"/>
        <end position="631"/>
    </location>
</feature>
<comment type="similarity">
    <text evidence="1">Belongs to the heat shock protein 70 family.</text>
</comment>
<keyword evidence="7" id="KW-0472">Membrane</keyword>
<feature type="compositionally biased region" description="Basic residues" evidence="6">
    <location>
        <begin position="370"/>
        <end position="379"/>
    </location>
</feature>